<evidence type="ECO:0000259" key="2">
    <source>
        <dbReference type="SMART" id="SM00014"/>
    </source>
</evidence>
<dbReference type="Gene3D" id="1.20.144.10">
    <property type="entry name" value="Phosphatidic acid phosphatase type 2/haloperoxidase"/>
    <property type="match status" value="2"/>
</dbReference>
<dbReference type="InterPro" id="IPR000326">
    <property type="entry name" value="PAP2/HPO"/>
</dbReference>
<dbReference type="Pfam" id="PF01569">
    <property type="entry name" value="PAP2"/>
    <property type="match status" value="1"/>
</dbReference>
<dbReference type="SUPFAM" id="SSF48317">
    <property type="entry name" value="Acid phosphatase/Vanadium-dependent haloperoxidase"/>
    <property type="match status" value="1"/>
</dbReference>
<feature type="transmembrane region" description="Helical" evidence="1">
    <location>
        <begin position="173"/>
        <end position="191"/>
    </location>
</feature>
<keyword evidence="1" id="KW-0472">Membrane</keyword>
<keyword evidence="1" id="KW-0812">Transmembrane</keyword>
<protein>
    <recommendedName>
        <fullName evidence="2">Phosphatidic acid phosphatase type 2/haloperoxidase domain-containing protein</fullName>
    </recommendedName>
</protein>
<dbReference type="CDD" id="cd03392">
    <property type="entry name" value="PAP2_like_2"/>
    <property type="match status" value="1"/>
</dbReference>
<dbReference type="PATRIC" id="fig|889306.3.peg.1976"/>
<dbReference type="InterPro" id="IPR036938">
    <property type="entry name" value="PAP2/HPO_sf"/>
</dbReference>
<organism evidence="3 4">
    <name type="scientific">Jeotgalibacillus soli</name>
    <dbReference type="NCBI Taxonomy" id="889306"/>
    <lineage>
        <taxon>Bacteria</taxon>
        <taxon>Bacillati</taxon>
        <taxon>Bacillota</taxon>
        <taxon>Bacilli</taxon>
        <taxon>Bacillales</taxon>
        <taxon>Caryophanaceae</taxon>
        <taxon>Jeotgalibacillus</taxon>
    </lineage>
</organism>
<keyword evidence="4" id="KW-1185">Reference proteome</keyword>
<accession>A0A0C2VNN0</accession>
<evidence type="ECO:0000256" key="1">
    <source>
        <dbReference type="SAM" id="Phobius"/>
    </source>
</evidence>
<name>A0A0C2VNN0_9BACL</name>
<comment type="caution">
    <text evidence="3">The sequence shown here is derived from an EMBL/GenBank/DDBJ whole genome shotgun (WGS) entry which is preliminary data.</text>
</comment>
<feature type="transmembrane region" description="Helical" evidence="1">
    <location>
        <begin position="141"/>
        <end position="161"/>
    </location>
</feature>
<gene>
    <name evidence="3" type="ORF">KP78_19570</name>
</gene>
<feature type="transmembrane region" description="Helical" evidence="1">
    <location>
        <begin position="75"/>
        <end position="95"/>
    </location>
</feature>
<feature type="domain" description="Phosphatidic acid phosphatase type 2/haloperoxidase" evidence="2">
    <location>
        <begin position="75"/>
        <end position="188"/>
    </location>
</feature>
<reference evidence="3 4" key="1">
    <citation type="submission" date="2015-01" db="EMBL/GenBank/DDBJ databases">
        <title>Genome sequencing of Jeotgalibacillus soli.</title>
        <authorList>
            <person name="Goh K.M."/>
            <person name="Chan K.-G."/>
            <person name="Yaakop A.S."/>
            <person name="Ee R."/>
            <person name="Gan H.M."/>
            <person name="Chan C.S."/>
        </authorList>
    </citation>
    <scope>NUCLEOTIDE SEQUENCE [LARGE SCALE GENOMIC DNA]</scope>
    <source>
        <strain evidence="3 4">P9</strain>
    </source>
</reference>
<evidence type="ECO:0000313" key="4">
    <source>
        <dbReference type="Proteomes" id="UP000031938"/>
    </source>
</evidence>
<dbReference type="Proteomes" id="UP000031938">
    <property type="component" value="Unassembled WGS sequence"/>
</dbReference>
<dbReference type="PANTHER" id="PTHR14969">
    <property type="entry name" value="SPHINGOSINE-1-PHOSPHATE PHOSPHOHYDROLASE"/>
    <property type="match status" value="1"/>
</dbReference>
<evidence type="ECO:0000313" key="3">
    <source>
        <dbReference type="EMBL" id="KIL45608.1"/>
    </source>
</evidence>
<feature type="transmembrane region" description="Helical" evidence="1">
    <location>
        <begin position="41"/>
        <end position="68"/>
    </location>
</feature>
<sequence length="208" mass="22904">MKILFYPLAAVTFIAVLLLMAGIQTDSVAMMDAWGRDLFGGFAFITVFEFFGSELFLGAAGIMTILFLWFRRKNYLGMVIVLAALAGGNVLNKGIKQWIERDRPLSSAGEVSFSFPSGHAMVSLIAVVVIFSLLTEDMEKGMVKIVLFMVGVSLSVLAGLSRVTDEAHYFSDVIGGWLLGYTYAIVCLLVYERLLKRRRTKFSASSPS</sequence>
<dbReference type="OrthoDB" id="9789113at2"/>
<dbReference type="PANTHER" id="PTHR14969:SF13">
    <property type="entry name" value="AT30094P"/>
    <property type="match status" value="1"/>
</dbReference>
<feature type="transmembrane region" description="Helical" evidence="1">
    <location>
        <begin position="115"/>
        <end position="134"/>
    </location>
</feature>
<dbReference type="RefSeq" id="WP_052474731.1">
    <property type="nucleotide sequence ID" value="NZ_JXRP01000017.1"/>
</dbReference>
<dbReference type="EMBL" id="JXRP01000017">
    <property type="protein sequence ID" value="KIL45608.1"/>
    <property type="molecule type" value="Genomic_DNA"/>
</dbReference>
<keyword evidence="1" id="KW-1133">Transmembrane helix</keyword>
<dbReference type="AlphaFoldDB" id="A0A0C2VNN0"/>
<dbReference type="SMART" id="SM00014">
    <property type="entry name" value="acidPPc"/>
    <property type="match status" value="1"/>
</dbReference>
<dbReference type="STRING" id="889306.KP78_19570"/>
<proteinExistence type="predicted"/>